<reference evidence="1" key="1">
    <citation type="submission" date="2023-03" db="EMBL/GenBank/DDBJ databases">
        <title>Massive genome expansion in bonnet fungi (Mycena s.s.) driven by repeated elements and novel gene families across ecological guilds.</title>
        <authorList>
            <consortium name="Lawrence Berkeley National Laboratory"/>
            <person name="Harder C.B."/>
            <person name="Miyauchi S."/>
            <person name="Viragh M."/>
            <person name="Kuo A."/>
            <person name="Thoen E."/>
            <person name="Andreopoulos B."/>
            <person name="Lu D."/>
            <person name="Skrede I."/>
            <person name="Drula E."/>
            <person name="Henrissat B."/>
            <person name="Morin E."/>
            <person name="Kohler A."/>
            <person name="Barry K."/>
            <person name="LaButti K."/>
            <person name="Morin E."/>
            <person name="Salamov A."/>
            <person name="Lipzen A."/>
            <person name="Mereny Z."/>
            <person name="Hegedus B."/>
            <person name="Baldrian P."/>
            <person name="Stursova M."/>
            <person name="Weitz H."/>
            <person name="Taylor A."/>
            <person name="Grigoriev I.V."/>
            <person name="Nagy L.G."/>
            <person name="Martin F."/>
            <person name="Kauserud H."/>
        </authorList>
    </citation>
    <scope>NUCLEOTIDE SEQUENCE</scope>
    <source>
        <strain evidence="1">CBHHK002</strain>
    </source>
</reference>
<dbReference type="Proteomes" id="UP001218218">
    <property type="component" value="Unassembled WGS sequence"/>
</dbReference>
<dbReference type="AlphaFoldDB" id="A0AAD7AM65"/>
<proteinExistence type="predicted"/>
<dbReference type="EMBL" id="JARIHO010000004">
    <property type="protein sequence ID" value="KAJ7362660.1"/>
    <property type="molecule type" value="Genomic_DNA"/>
</dbReference>
<keyword evidence="2" id="KW-1185">Reference proteome</keyword>
<dbReference type="InterPro" id="IPR011990">
    <property type="entry name" value="TPR-like_helical_dom_sf"/>
</dbReference>
<comment type="caution">
    <text evidence="1">The sequence shown here is derived from an EMBL/GenBank/DDBJ whole genome shotgun (WGS) entry which is preliminary data.</text>
</comment>
<gene>
    <name evidence="1" type="ORF">DFH08DRAFT_652614</name>
</gene>
<dbReference type="Gene3D" id="1.25.40.10">
    <property type="entry name" value="Tetratricopeptide repeat domain"/>
    <property type="match status" value="1"/>
</dbReference>
<feature type="non-terminal residue" evidence="1">
    <location>
        <position position="1"/>
    </location>
</feature>
<evidence type="ECO:0000313" key="2">
    <source>
        <dbReference type="Proteomes" id="UP001218218"/>
    </source>
</evidence>
<organism evidence="1 2">
    <name type="scientific">Mycena albidolilacea</name>
    <dbReference type="NCBI Taxonomy" id="1033008"/>
    <lineage>
        <taxon>Eukaryota</taxon>
        <taxon>Fungi</taxon>
        <taxon>Dikarya</taxon>
        <taxon>Basidiomycota</taxon>
        <taxon>Agaricomycotina</taxon>
        <taxon>Agaricomycetes</taxon>
        <taxon>Agaricomycetidae</taxon>
        <taxon>Agaricales</taxon>
        <taxon>Marasmiineae</taxon>
        <taxon>Mycenaceae</taxon>
        <taxon>Mycena</taxon>
    </lineage>
</organism>
<evidence type="ECO:0000313" key="1">
    <source>
        <dbReference type="EMBL" id="KAJ7362660.1"/>
    </source>
</evidence>
<feature type="non-terminal residue" evidence="1">
    <location>
        <position position="74"/>
    </location>
</feature>
<protein>
    <submittedName>
        <fullName evidence="1">Uncharacterized protein</fullName>
    </submittedName>
</protein>
<sequence length="74" mass="8428">LHEQAVALYDKFEESGDSKSLDEAIELHRQALALRTRPHPYRCMSLNNMAVAIFTGFEHQGDSNDLNEAIGLWR</sequence>
<accession>A0AAD7AM65</accession>
<name>A0AAD7AM65_9AGAR</name>